<accession>E9DR93</accession>
<dbReference type="EMBL" id="GL698470">
    <property type="protein sequence ID" value="EFY93771.1"/>
    <property type="molecule type" value="Genomic_DNA"/>
</dbReference>
<evidence type="ECO:0000313" key="2">
    <source>
        <dbReference type="Proteomes" id="UP000002499"/>
    </source>
</evidence>
<reference evidence="1 2" key="1">
    <citation type="journal article" date="2011" name="PLoS Genet.">
        <title>Genome sequencing and comparative transcriptomics of the model entomopathogenic fungi Metarhizium anisopliae and M. acridum.</title>
        <authorList>
            <person name="Gao Q."/>
            <person name="Jin K."/>
            <person name="Ying S.H."/>
            <person name="Zhang Y."/>
            <person name="Xiao G."/>
            <person name="Shang Y."/>
            <person name="Duan Z."/>
            <person name="Hu X."/>
            <person name="Xie X.Q."/>
            <person name="Zhou G."/>
            <person name="Peng G."/>
            <person name="Luo Z."/>
            <person name="Huang W."/>
            <person name="Wang B."/>
            <person name="Fang W."/>
            <person name="Wang S."/>
            <person name="Zhong Y."/>
            <person name="Ma L.J."/>
            <person name="St Leger R.J."/>
            <person name="Zhao G.P."/>
            <person name="Pei Y."/>
            <person name="Feng M.G."/>
            <person name="Xia Y."/>
            <person name="Wang C."/>
        </authorList>
    </citation>
    <scope>NUCLEOTIDE SEQUENCE [LARGE SCALE GENOMIC DNA]</scope>
    <source>
        <strain evidence="1 2">CQMa 102</strain>
    </source>
</reference>
<evidence type="ECO:0000313" key="1">
    <source>
        <dbReference type="EMBL" id="EFY93771.1"/>
    </source>
</evidence>
<organism evidence="2">
    <name type="scientific">Metarhizium acridum (strain CQMa 102)</name>
    <dbReference type="NCBI Taxonomy" id="655827"/>
    <lineage>
        <taxon>Eukaryota</taxon>
        <taxon>Fungi</taxon>
        <taxon>Dikarya</taxon>
        <taxon>Ascomycota</taxon>
        <taxon>Pezizomycotina</taxon>
        <taxon>Sordariomycetes</taxon>
        <taxon>Hypocreomycetidae</taxon>
        <taxon>Hypocreales</taxon>
        <taxon>Clavicipitaceae</taxon>
        <taxon>Metarhizium</taxon>
    </lineage>
</organism>
<dbReference type="InterPro" id="IPR053204">
    <property type="entry name" value="Oxopyrrolidines_Biosynth-assoc"/>
</dbReference>
<dbReference type="KEGG" id="maw:19244573"/>
<dbReference type="Proteomes" id="UP000002499">
    <property type="component" value="Unassembled WGS sequence"/>
</dbReference>
<dbReference type="InParanoid" id="E9DR93"/>
<dbReference type="AlphaFoldDB" id="E9DR93"/>
<dbReference type="eggNOG" id="ENOG502R8IT">
    <property type="taxonomic scope" value="Eukaryota"/>
</dbReference>
<dbReference type="InterPro" id="IPR022085">
    <property type="entry name" value="OpdG"/>
</dbReference>
<dbReference type="PANTHER" id="PTHR38797">
    <property type="entry name" value="NUCLEAR PORE COMPLEX PROTEIN NUP85-RELATED"/>
    <property type="match status" value="1"/>
</dbReference>
<dbReference type="HOGENOM" id="CLU_1152008_0_0_1"/>
<proteinExistence type="predicted"/>
<dbReference type="GeneID" id="19244573"/>
<dbReference type="STRING" id="655827.E9DR93"/>
<keyword evidence="2" id="KW-1185">Reference proteome</keyword>
<gene>
    <name evidence="1" type="ORF">MAC_00262</name>
</gene>
<dbReference type="OrthoDB" id="3350591at2759"/>
<dbReference type="OMA" id="WSMERWR"/>
<dbReference type="Pfam" id="PF12311">
    <property type="entry name" value="DUF3632"/>
    <property type="match status" value="1"/>
</dbReference>
<name>E9DR93_METAQ</name>
<protein>
    <submittedName>
        <fullName evidence="1">Uncharacterized protein</fullName>
    </submittedName>
</protein>
<dbReference type="PANTHER" id="PTHR38797:SF4">
    <property type="entry name" value="NUCLEAR PORE COMPLEX PROTEIN NUP85"/>
    <property type="match status" value="1"/>
</dbReference>
<sequence length="295" mass="33192">MPNPTDSVFVNLLHPGDFKSDVAISIAIQDLVSGRQDAAATAWEIDEMIIVEHQEEPQKPSGGQRYLWDCLGKVAMVVPHDHNSQNLLVALLQQLQRLPRHRVPHKVGDEVVHKELWVLTPENKYDGLEQWLWEIDQGFTGTQRQVKHVKSVEETASLYINFSSFLARLLASGVVETTRQSALIRPSAFATRNPETCLPEDYQPWASAAAQWVIYAGDALYELCKKEVTTEIGKQKWTLSLWEEWKSKFEVAKSEKFSAKTRAFASAAFEKMGEAERNGVTTNVAVSFGFTSMKG</sequence>